<dbReference type="PROSITE" id="PS50405">
    <property type="entry name" value="GST_CTER"/>
    <property type="match status" value="1"/>
</dbReference>
<evidence type="ECO:0000256" key="4">
    <source>
        <dbReference type="ARBA" id="ARBA00022787"/>
    </source>
</evidence>
<dbReference type="PANTHER" id="PTHR12289:SF41">
    <property type="entry name" value="FAILED AXON CONNECTIONS-RELATED"/>
    <property type="match status" value="1"/>
</dbReference>
<evidence type="ECO:0000259" key="9">
    <source>
        <dbReference type="PROSITE" id="PS50405"/>
    </source>
</evidence>
<reference evidence="10 11" key="1">
    <citation type="submission" date="2015-12" db="EMBL/GenBank/DDBJ databases">
        <title>Draft genome sequence of Moniliophthora roreri, the causal agent of frosty pod rot of cacao.</title>
        <authorList>
            <person name="Aime M.C."/>
            <person name="Diaz-Valderrama J.R."/>
            <person name="Kijpornyongpan T."/>
            <person name="Phillips-Mora W."/>
        </authorList>
    </citation>
    <scope>NUCLEOTIDE SEQUENCE [LARGE SCALE GENOMIC DNA]</scope>
    <source>
        <strain evidence="10 11">MCA 2952</strain>
    </source>
</reference>
<dbReference type="InterPro" id="IPR019564">
    <property type="entry name" value="Sam37/metaxin_N"/>
</dbReference>
<dbReference type="Proteomes" id="UP000054988">
    <property type="component" value="Unassembled WGS sequence"/>
</dbReference>
<keyword evidence="8" id="KW-1133">Transmembrane helix</keyword>
<dbReference type="eggNOG" id="KOG3028">
    <property type="taxonomic scope" value="Eukaryota"/>
</dbReference>
<evidence type="ECO:0000256" key="6">
    <source>
        <dbReference type="ARBA" id="ARBA00023128"/>
    </source>
</evidence>
<dbReference type="PANTHER" id="PTHR12289">
    <property type="entry name" value="METAXIN RELATED"/>
    <property type="match status" value="1"/>
</dbReference>
<proteinExistence type="inferred from homology"/>
<dbReference type="Gene3D" id="1.20.1050.10">
    <property type="match status" value="1"/>
</dbReference>
<dbReference type="GO" id="GO:0007005">
    <property type="term" value="P:mitochondrion organization"/>
    <property type="evidence" value="ECO:0007669"/>
    <property type="project" value="TreeGrafter"/>
</dbReference>
<keyword evidence="7 8" id="KW-0472">Membrane</keyword>
<comment type="similarity">
    <text evidence="2">Belongs to the metaxin family.</text>
</comment>
<dbReference type="Pfam" id="PF17171">
    <property type="entry name" value="GST_C_6"/>
    <property type="match status" value="1"/>
</dbReference>
<sequence length="317" mass="36048">MATMKLHVWPGNYGLPSLDPSCLAAIVFMQFVVPEKFSIVEAVNPDSSITGQFPYLTHVNDQVVAPLSSIFRHVSALPSAKSAFHVQGGSQMAWVTYAESNLGDLVANMFYALERNWSGLTHPALVKHFPIPQNYYAPQRIRATYQTRLEAVGLWCLPELEQPEDKPRFREERGGKKREQVRPRDKFVRVFEREKIAEKARVVLEVLDRLLGDEQYFSGEDRPSYLDIIVAAHILLLKVPPFPDPLITEILTNSFPKLTAHAERIRQQTLENAVIPTTKPSTWLSDDVWINRFRFAFLGIAIGGMVVSVYSKRLLRM</sequence>
<dbReference type="Pfam" id="PF10568">
    <property type="entry name" value="Tom37"/>
    <property type="match status" value="1"/>
</dbReference>
<dbReference type="GO" id="GO:0001401">
    <property type="term" value="C:SAM complex"/>
    <property type="evidence" value="ECO:0007669"/>
    <property type="project" value="InterPro"/>
</dbReference>
<dbReference type="InterPro" id="IPR010987">
    <property type="entry name" value="Glutathione-S-Trfase_C-like"/>
</dbReference>
<evidence type="ECO:0000256" key="2">
    <source>
        <dbReference type="ARBA" id="ARBA00009170"/>
    </source>
</evidence>
<dbReference type="SUPFAM" id="SSF47616">
    <property type="entry name" value="GST C-terminal domain-like"/>
    <property type="match status" value="1"/>
</dbReference>
<evidence type="ECO:0000313" key="10">
    <source>
        <dbReference type="EMBL" id="KTB37105.1"/>
    </source>
</evidence>
<keyword evidence="4" id="KW-1000">Mitochondrion outer membrane</keyword>
<keyword evidence="8" id="KW-0812">Transmembrane</keyword>
<comment type="subcellular location">
    <subcellularLocation>
        <location evidence="1">Mitochondrion outer membrane</location>
    </subcellularLocation>
</comment>
<evidence type="ECO:0000256" key="1">
    <source>
        <dbReference type="ARBA" id="ARBA00004294"/>
    </source>
</evidence>
<organism evidence="10 11">
    <name type="scientific">Moniliophthora roreri</name>
    <name type="common">Frosty pod rot fungus</name>
    <name type="synonym">Monilia roreri</name>
    <dbReference type="NCBI Taxonomy" id="221103"/>
    <lineage>
        <taxon>Eukaryota</taxon>
        <taxon>Fungi</taxon>
        <taxon>Dikarya</taxon>
        <taxon>Basidiomycota</taxon>
        <taxon>Agaricomycotina</taxon>
        <taxon>Agaricomycetes</taxon>
        <taxon>Agaricomycetidae</taxon>
        <taxon>Agaricales</taxon>
        <taxon>Marasmiineae</taxon>
        <taxon>Marasmiaceae</taxon>
        <taxon>Moniliophthora</taxon>
    </lineage>
</organism>
<evidence type="ECO:0000256" key="7">
    <source>
        <dbReference type="ARBA" id="ARBA00023136"/>
    </source>
</evidence>
<evidence type="ECO:0000256" key="3">
    <source>
        <dbReference type="ARBA" id="ARBA00022448"/>
    </source>
</evidence>
<dbReference type="InterPro" id="IPR033468">
    <property type="entry name" value="Metaxin_GST"/>
</dbReference>
<evidence type="ECO:0000256" key="5">
    <source>
        <dbReference type="ARBA" id="ARBA00022927"/>
    </source>
</evidence>
<keyword evidence="6" id="KW-0496">Mitochondrion</keyword>
<evidence type="ECO:0000313" key="11">
    <source>
        <dbReference type="Proteomes" id="UP000054988"/>
    </source>
</evidence>
<dbReference type="AlphaFoldDB" id="A0A0W0FLC7"/>
<keyword evidence="5" id="KW-0653">Protein transport</keyword>
<feature type="domain" description="GST C-terminal" evidence="9">
    <location>
        <begin position="130"/>
        <end position="284"/>
    </location>
</feature>
<dbReference type="EMBL" id="LATX01001869">
    <property type="protein sequence ID" value="KTB37105.1"/>
    <property type="molecule type" value="Genomic_DNA"/>
</dbReference>
<dbReference type="InterPro" id="IPR050931">
    <property type="entry name" value="Mito_Protein_Transport_Metaxin"/>
</dbReference>
<dbReference type="InterPro" id="IPR036282">
    <property type="entry name" value="Glutathione-S-Trfase_C_sf"/>
</dbReference>
<dbReference type="GO" id="GO:0015031">
    <property type="term" value="P:protein transport"/>
    <property type="evidence" value="ECO:0007669"/>
    <property type="project" value="UniProtKB-KW"/>
</dbReference>
<comment type="caution">
    <text evidence="10">The sequence shown here is derived from an EMBL/GenBank/DDBJ whole genome shotgun (WGS) entry which is preliminary data.</text>
</comment>
<gene>
    <name evidence="10" type="ORF">WG66_10275</name>
</gene>
<keyword evidence="3" id="KW-0813">Transport</keyword>
<accession>A0A0W0FLC7</accession>
<evidence type="ECO:0000256" key="8">
    <source>
        <dbReference type="SAM" id="Phobius"/>
    </source>
</evidence>
<name>A0A0W0FLC7_MONRR</name>
<dbReference type="CDD" id="cd03193">
    <property type="entry name" value="GST_C_Metaxin"/>
    <property type="match status" value="1"/>
</dbReference>
<feature type="transmembrane region" description="Helical" evidence="8">
    <location>
        <begin position="293"/>
        <end position="311"/>
    </location>
</feature>
<protein>
    <recommendedName>
        <fullName evidence="9">GST C-terminal domain-containing protein</fullName>
    </recommendedName>
</protein>